<dbReference type="EMBL" id="CP026313">
    <property type="protein sequence ID" value="AUV84628.1"/>
    <property type="molecule type" value="Genomic_DNA"/>
</dbReference>
<evidence type="ECO:0000259" key="2">
    <source>
        <dbReference type="SMART" id="SM00854"/>
    </source>
</evidence>
<name>A0A2I8VRS7_9EURY</name>
<proteinExistence type="inferred from homology"/>
<dbReference type="Proteomes" id="UP000236584">
    <property type="component" value="Plasmid unnamed4"/>
</dbReference>
<organism evidence="3 4">
    <name type="scientific">Salinigranum rubrum</name>
    <dbReference type="NCBI Taxonomy" id="755307"/>
    <lineage>
        <taxon>Archaea</taxon>
        <taxon>Methanobacteriati</taxon>
        <taxon>Methanobacteriota</taxon>
        <taxon>Stenosarchaea group</taxon>
        <taxon>Halobacteria</taxon>
        <taxon>Halobacteriales</taxon>
        <taxon>Haloferacaceae</taxon>
        <taxon>Salinigranum</taxon>
    </lineage>
</organism>
<geneLocation type="plasmid" evidence="3">
    <name>unnamed4</name>
</geneLocation>
<protein>
    <recommendedName>
        <fullName evidence="2">Capsule synthesis protein CapA domain-containing protein</fullName>
    </recommendedName>
</protein>
<dbReference type="SMART" id="SM00854">
    <property type="entry name" value="PGA_cap"/>
    <property type="match status" value="1"/>
</dbReference>
<dbReference type="InterPro" id="IPR029052">
    <property type="entry name" value="Metallo-depent_PP-like"/>
</dbReference>
<evidence type="ECO:0000313" key="4">
    <source>
        <dbReference type="Proteomes" id="UP000236584"/>
    </source>
</evidence>
<dbReference type="GeneID" id="35595259"/>
<gene>
    <name evidence="3" type="ORF">C2R22_24165</name>
</gene>
<dbReference type="InterPro" id="IPR019079">
    <property type="entry name" value="Capsule_synth_CapA"/>
</dbReference>
<dbReference type="Pfam" id="PF09587">
    <property type="entry name" value="PGA_cap"/>
    <property type="match status" value="1"/>
</dbReference>
<evidence type="ECO:0000256" key="1">
    <source>
        <dbReference type="ARBA" id="ARBA00005662"/>
    </source>
</evidence>
<dbReference type="PANTHER" id="PTHR33393">
    <property type="entry name" value="POLYGLUTAMINE SYNTHESIS ACCESSORY PROTEIN RV0574C-RELATED"/>
    <property type="match status" value="1"/>
</dbReference>
<dbReference type="SUPFAM" id="SSF56300">
    <property type="entry name" value="Metallo-dependent phosphatases"/>
    <property type="match status" value="1"/>
</dbReference>
<feature type="domain" description="Capsule synthesis protein CapA" evidence="2">
    <location>
        <begin position="9"/>
        <end position="339"/>
    </location>
</feature>
<sequence length="469" mass="52057">MVKSNSDFTLTATGDALITKPIDPFVGKPRFDSVVEILQDSDASIGHLEVTLPDEGTYATPPRAVPDRHQYLSARPGIVLGADSAVLDDLSRMGINMITGAGNHAFDYGHAGVEDTVAALRESNHVYAGIGTDLWEARSPSYRDTGNGRVALVNTTTSMAPGSEADEQSPLSPGRPGINPLHVRWIYKLTNEQISTLQEISESVGIEDIKETWLSRDYPSWEDEDYFFFMNLACKAVEDVAHTGIDYHLYEPDHQAVLEQVNIARDNANWVVMGLHTHQGPSGTRNVSGVPDFVRAFAHECIDEGADVVVGTGPRVLRPIEIYNGKPIFYSLGAFFYQTQPISRLPPECFRYYGVEDFASPHELWKTRYYDDDGTPIGYMGRSECWETIIPKCKFINGELKTIELYPVVLKHERHPDQQDSPAYADDCHGLPMIADGERGKAILERLASKSEEFGTVITFKNNIGMINL</sequence>
<reference evidence="3 4" key="1">
    <citation type="submission" date="2018-01" db="EMBL/GenBank/DDBJ databases">
        <title>Complete genome sequence of Salinigranum rubrum GX10T, an extremely halophilic archaeon isolated from a marine solar saltern.</title>
        <authorList>
            <person name="Han S."/>
        </authorList>
    </citation>
    <scope>NUCLEOTIDE SEQUENCE [LARGE SCALE GENOMIC DNA]</scope>
    <source>
        <strain evidence="3 4">GX10</strain>
        <plasmid evidence="4">Plasmid unnamed4</plasmid>
    </source>
</reference>
<dbReference type="KEGG" id="srub:C2R22_24165"/>
<dbReference type="PANTHER" id="PTHR33393:SF13">
    <property type="entry name" value="PGA BIOSYNTHESIS PROTEIN CAPA"/>
    <property type="match status" value="1"/>
</dbReference>
<dbReference type="RefSeq" id="WP_103428306.1">
    <property type="nucleotide sequence ID" value="NZ_CP026313.1"/>
</dbReference>
<dbReference type="AlphaFoldDB" id="A0A2I8VRS7"/>
<dbReference type="InterPro" id="IPR052169">
    <property type="entry name" value="CW_Biosynth-Accessory"/>
</dbReference>
<comment type="similarity">
    <text evidence="1">Belongs to the CapA family.</text>
</comment>
<accession>A0A2I8VRS7</accession>
<keyword evidence="4" id="KW-1185">Reference proteome</keyword>
<keyword evidence="3" id="KW-0614">Plasmid</keyword>
<evidence type="ECO:0000313" key="3">
    <source>
        <dbReference type="EMBL" id="AUV84628.1"/>
    </source>
</evidence>
<dbReference type="OrthoDB" id="199819at2157"/>